<feature type="domain" description="Fe/B12 periplasmic-binding" evidence="1">
    <location>
        <begin position="46"/>
        <end position="301"/>
    </location>
</feature>
<dbReference type="PANTHER" id="PTHR30535:SF4">
    <property type="entry name" value="HEMIN-BINDING PERIPLASMIC PROTEIN HMUT"/>
    <property type="match status" value="1"/>
</dbReference>
<name>A0AAW5R669_9HYPH</name>
<dbReference type="RefSeq" id="WP_261617995.1">
    <property type="nucleotide sequence ID" value="NZ_JALIDZ010000012.1"/>
</dbReference>
<dbReference type="InterPro" id="IPR050902">
    <property type="entry name" value="ABC_Transporter_SBP"/>
</dbReference>
<dbReference type="Pfam" id="PF01497">
    <property type="entry name" value="Peripla_BP_2"/>
    <property type="match status" value="1"/>
</dbReference>
<dbReference type="EMBL" id="JALIDZ010000012">
    <property type="protein sequence ID" value="MCT8974408.1"/>
    <property type="molecule type" value="Genomic_DNA"/>
</dbReference>
<dbReference type="InterPro" id="IPR002491">
    <property type="entry name" value="ABC_transptr_periplasmic_BD"/>
</dbReference>
<dbReference type="Proteomes" id="UP001320898">
    <property type="component" value="Unassembled WGS sequence"/>
</dbReference>
<organism evidence="2 3">
    <name type="scientific">Microbaculum marinisediminis</name>
    <dbReference type="NCBI Taxonomy" id="2931392"/>
    <lineage>
        <taxon>Bacteria</taxon>
        <taxon>Pseudomonadati</taxon>
        <taxon>Pseudomonadota</taxon>
        <taxon>Alphaproteobacteria</taxon>
        <taxon>Hyphomicrobiales</taxon>
        <taxon>Tepidamorphaceae</taxon>
        <taxon>Microbaculum</taxon>
    </lineage>
</organism>
<dbReference type="AlphaFoldDB" id="A0AAW5R669"/>
<proteinExistence type="predicted"/>
<dbReference type="PANTHER" id="PTHR30535">
    <property type="entry name" value="VITAMIN B12-BINDING PROTEIN"/>
    <property type="match status" value="1"/>
</dbReference>
<sequence>MPGALALFIAAGPAQSQTAHSEIAHSNPVEITDASGRPVVVEDRGRVVSVGGAVTEILYALGLDDRIVAIDTTSLYPPRALAEKPDVGYMRALSPEGLLSTEPSLILAEDGAGPPEAIALLETASVPFVLVPSRADAGGVADKIRFVSKAMGAEEAGEALAGAVAADLAVVREAVGRIESPAKVLFILSLANGRVMAAGEGTSAAAMIELAGAENALSGFSGFKPVNDEAVLEAAPEVIVMMARGDHAASLEEVRSHPALSHTPAAQDGRIVAMDGLYLLGFGPRVAHAVRDLAAAIHPGHDLPELPARAWATAQ</sequence>
<keyword evidence="3" id="KW-1185">Reference proteome</keyword>
<comment type="caution">
    <text evidence="2">The sequence shown here is derived from an EMBL/GenBank/DDBJ whole genome shotgun (WGS) entry which is preliminary data.</text>
</comment>
<accession>A0AAW5R669</accession>
<evidence type="ECO:0000313" key="3">
    <source>
        <dbReference type="Proteomes" id="UP001320898"/>
    </source>
</evidence>
<evidence type="ECO:0000313" key="2">
    <source>
        <dbReference type="EMBL" id="MCT8974408.1"/>
    </source>
</evidence>
<dbReference type="Gene3D" id="3.40.50.1980">
    <property type="entry name" value="Nitrogenase molybdenum iron protein domain"/>
    <property type="match status" value="2"/>
</dbReference>
<protein>
    <submittedName>
        <fullName evidence="2">ABC transporter substrate-binding protein</fullName>
    </submittedName>
</protein>
<reference evidence="2 3" key="1">
    <citation type="submission" date="2022-04" db="EMBL/GenBank/DDBJ databases">
        <authorList>
            <person name="Ye Y.-Q."/>
            <person name="Du Z.-J."/>
        </authorList>
    </citation>
    <scope>NUCLEOTIDE SEQUENCE [LARGE SCALE GENOMIC DNA]</scope>
    <source>
        <strain evidence="2 3">A6E488</strain>
    </source>
</reference>
<dbReference type="PROSITE" id="PS50983">
    <property type="entry name" value="FE_B12_PBP"/>
    <property type="match status" value="1"/>
</dbReference>
<evidence type="ECO:0000259" key="1">
    <source>
        <dbReference type="PROSITE" id="PS50983"/>
    </source>
</evidence>
<gene>
    <name evidence="2" type="ORF">MUB46_21275</name>
</gene>
<dbReference type="SUPFAM" id="SSF53807">
    <property type="entry name" value="Helical backbone' metal receptor"/>
    <property type="match status" value="1"/>
</dbReference>